<dbReference type="PANTHER" id="PTHR11552:SF147">
    <property type="entry name" value="CHOLINE DEHYDROGENASE, MITOCHONDRIAL"/>
    <property type="match status" value="1"/>
</dbReference>
<comment type="caution">
    <text evidence="8">The sequence shown here is derived from an EMBL/GenBank/DDBJ whole genome shotgun (WGS) entry which is preliminary data.</text>
</comment>
<feature type="domain" description="Glucose-methanol-choline oxidoreductase N-terminal" evidence="7">
    <location>
        <begin position="301"/>
        <end position="315"/>
    </location>
</feature>
<dbReference type="InterPro" id="IPR000172">
    <property type="entry name" value="GMC_OxRdtase_N"/>
</dbReference>
<organism evidence="8 9">
    <name type="scientific">Mycena rosella</name>
    <name type="common">Pink bonnet</name>
    <name type="synonym">Agaricus rosellus</name>
    <dbReference type="NCBI Taxonomy" id="1033263"/>
    <lineage>
        <taxon>Eukaryota</taxon>
        <taxon>Fungi</taxon>
        <taxon>Dikarya</taxon>
        <taxon>Basidiomycota</taxon>
        <taxon>Agaricomycotina</taxon>
        <taxon>Agaricomycetes</taxon>
        <taxon>Agaricomycetidae</taxon>
        <taxon>Agaricales</taxon>
        <taxon>Marasmiineae</taxon>
        <taxon>Mycenaceae</taxon>
        <taxon>Mycena</taxon>
    </lineage>
</organism>
<dbReference type="Pfam" id="PF00732">
    <property type="entry name" value="GMC_oxred_N"/>
    <property type="match status" value="1"/>
</dbReference>
<dbReference type="PIRSF" id="PIRSF000137">
    <property type="entry name" value="Alcohol_oxidase"/>
    <property type="match status" value="1"/>
</dbReference>
<keyword evidence="3" id="KW-0285">Flavoprotein</keyword>
<comment type="cofactor">
    <cofactor evidence="1 5">
        <name>FAD</name>
        <dbReference type="ChEBI" id="CHEBI:57692"/>
    </cofactor>
</comment>
<dbReference type="Gene3D" id="3.30.560.10">
    <property type="entry name" value="Glucose Oxidase, domain 3"/>
    <property type="match status" value="1"/>
</dbReference>
<feature type="binding site" evidence="5">
    <location>
        <begin position="593"/>
        <end position="594"/>
    </location>
    <ligand>
        <name>FAD</name>
        <dbReference type="ChEBI" id="CHEBI:57692"/>
    </ligand>
</feature>
<dbReference type="Pfam" id="PF05199">
    <property type="entry name" value="GMC_oxred_C"/>
    <property type="match status" value="1"/>
</dbReference>
<evidence type="ECO:0000256" key="4">
    <source>
        <dbReference type="ARBA" id="ARBA00022827"/>
    </source>
</evidence>
<dbReference type="SUPFAM" id="SSF51905">
    <property type="entry name" value="FAD/NAD(P)-binding domain"/>
    <property type="match status" value="1"/>
</dbReference>
<sequence length="615" mass="65410">MAPPHHLFWLLCLVELCLGNIFTAPEQITSKRYDFVVVGAGTAGCVVASRLSENPSVRVLVIEAGVSDNGTDSAVISTPLLAGQGAGTVFDWNYTTTNQVGLNGRAFAYPRGFVMGGSSSLNAMIYQRGPRDDFDRLASVSGDPGWTWDNLQEFIFKNEKHVPAWNNRSDAGEYNPSVHGDGPLLSSLTATPWELDRRVMQTAADHSDEYPFNLDLNSGDGLGVGWIQTSVGNNARSSSSSAYLHPALDSRSNIDLLLHTQVTNLISSGSGSTLTGVQVSQNAQAAKYVFTATKEVILSAGSVGTPQILMLSGVGPKEELQKFGIESVVDLPDVGRNLQDQAIVGLQWEAKAETLSGFLNDPAAFSAMLAQYAINKTGIAAANSVVNSIAFLRLPDGSPLLEDGDPAAGPHAAHFEFAFLASPLGSKQRAELIICNSLQNTFLSNDKQVGPTSGNWVSIAIVVQSPTSRGSINITSSSVFSYPTIDPAFYTTAFDIGTAIYAVKAAQEFFSKSAWDGFIGAPFSDAANLDTDAKIEAYVRKWAMSNKHPTSTARMSKNSDKSGVVGPDLLVKGIEGVRVVDASVLPFAVGGFPQAQVYIIAERAAALIKDAWSLN</sequence>
<dbReference type="SUPFAM" id="SSF54373">
    <property type="entry name" value="FAD-linked reductases, C-terminal domain"/>
    <property type="match status" value="1"/>
</dbReference>
<dbReference type="AlphaFoldDB" id="A0AAD7G492"/>
<proteinExistence type="inferred from homology"/>
<evidence type="ECO:0000256" key="6">
    <source>
        <dbReference type="SAM" id="SignalP"/>
    </source>
</evidence>
<feature type="binding site" evidence="5">
    <location>
        <position position="262"/>
    </location>
    <ligand>
        <name>FAD</name>
        <dbReference type="ChEBI" id="CHEBI:57692"/>
    </ligand>
</feature>
<keyword evidence="9" id="KW-1185">Reference proteome</keyword>
<dbReference type="PROSITE" id="PS00624">
    <property type="entry name" value="GMC_OXRED_2"/>
    <property type="match status" value="1"/>
</dbReference>
<dbReference type="PANTHER" id="PTHR11552">
    <property type="entry name" value="GLUCOSE-METHANOL-CHOLINE GMC OXIDOREDUCTASE"/>
    <property type="match status" value="1"/>
</dbReference>
<reference evidence="8" key="1">
    <citation type="submission" date="2023-03" db="EMBL/GenBank/DDBJ databases">
        <title>Massive genome expansion in bonnet fungi (Mycena s.s.) driven by repeated elements and novel gene families across ecological guilds.</title>
        <authorList>
            <consortium name="Lawrence Berkeley National Laboratory"/>
            <person name="Harder C.B."/>
            <person name="Miyauchi S."/>
            <person name="Viragh M."/>
            <person name="Kuo A."/>
            <person name="Thoen E."/>
            <person name="Andreopoulos B."/>
            <person name="Lu D."/>
            <person name="Skrede I."/>
            <person name="Drula E."/>
            <person name="Henrissat B."/>
            <person name="Morin E."/>
            <person name="Kohler A."/>
            <person name="Barry K."/>
            <person name="LaButti K."/>
            <person name="Morin E."/>
            <person name="Salamov A."/>
            <person name="Lipzen A."/>
            <person name="Mereny Z."/>
            <person name="Hegedus B."/>
            <person name="Baldrian P."/>
            <person name="Stursova M."/>
            <person name="Weitz H."/>
            <person name="Taylor A."/>
            <person name="Grigoriev I.V."/>
            <person name="Nagy L.G."/>
            <person name="Martin F."/>
            <person name="Kauserud H."/>
        </authorList>
    </citation>
    <scope>NUCLEOTIDE SEQUENCE</scope>
    <source>
        <strain evidence="8">CBHHK067</strain>
    </source>
</reference>
<evidence type="ECO:0000256" key="3">
    <source>
        <dbReference type="ARBA" id="ARBA00022630"/>
    </source>
</evidence>
<feature type="chain" id="PRO_5042168726" evidence="6">
    <location>
        <begin position="20"/>
        <end position="615"/>
    </location>
</feature>
<dbReference type="Proteomes" id="UP001221757">
    <property type="component" value="Unassembled WGS sequence"/>
</dbReference>
<dbReference type="GO" id="GO:0050660">
    <property type="term" value="F:flavin adenine dinucleotide binding"/>
    <property type="evidence" value="ECO:0007669"/>
    <property type="project" value="InterPro"/>
</dbReference>
<evidence type="ECO:0000256" key="1">
    <source>
        <dbReference type="ARBA" id="ARBA00001974"/>
    </source>
</evidence>
<dbReference type="EMBL" id="JARKIE010000319">
    <property type="protein sequence ID" value="KAJ7654752.1"/>
    <property type="molecule type" value="Genomic_DNA"/>
</dbReference>
<evidence type="ECO:0000256" key="5">
    <source>
        <dbReference type="PIRSR" id="PIRSR000137-2"/>
    </source>
</evidence>
<accession>A0AAD7G492</accession>
<feature type="signal peptide" evidence="6">
    <location>
        <begin position="1"/>
        <end position="19"/>
    </location>
</feature>
<feature type="binding site" evidence="5">
    <location>
        <position position="114"/>
    </location>
    <ligand>
        <name>FAD</name>
        <dbReference type="ChEBI" id="CHEBI:57692"/>
    </ligand>
</feature>
<evidence type="ECO:0000256" key="2">
    <source>
        <dbReference type="ARBA" id="ARBA00010790"/>
    </source>
</evidence>
<dbReference type="InterPro" id="IPR012132">
    <property type="entry name" value="GMC_OxRdtase"/>
</dbReference>
<dbReference type="InterPro" id="IPR007867">
    <property type="entry name" value="GMC_OxRtase_C"/>
</dbReference>
<comment type="similarity">
    <text evidence="2">Belongs to the GMC oxidoreductase family.</text>
</comment>
<evidence type="ECO:0000313" key="9">
    <source>
        <dbReference type="Proteomes" id="UP001221757"/>
    </source>
</evidence>
<evidence type="ECO:0000259" key="7">
    <source>
        <dbReference type="PROSITE" id="PS00624"/>
    </source>
</evidence>
<keyword evidence="6" id="KW-0732">Signal</keyword>
<dbReference type="GO" id="GO:0016614">
    <property type="term" value="F:oxidoreductase activity, acting on CH-OH group of donors"/>
    <property type="evidence" value="ECO:0007669"/>
    <property type="project" value="InterPro"/>
</dbReference>
<dbReference type="InterPro" id="IPR036188">
    <property type="entry name" value="FAD/NAD-bd_sf"/>
</dbReference>
<dbReference type="Gene3D" id="3.50.50.60">
    <property type="entry name" value="FAD/NAD(P)-binding domain"/>
    <property type="match status" value="1"/>
</dbReference>
<protein>
    <submittedName>
        <fullName evidence="8">Aryl-alcohol oxidase-like protein</fullName>
    </submittedName>
</protein>
<gene>
    <name evidence="8" type="ORF">B0H17DRAFT_1338219</name>
</gene>
<keyword evidence="4 5" id="KW-0274">FAD</keyword>
<evidence type="ECO:0000313" key="8">
    <source>
        <dbReference type="EMBL" id="KAJ7654752.1"/>
    </source>
</evidence>
<name>A0AAD7G492_MYCRO</name>